<dbReference type="PANTHER" id="PTHR37809:SF1">
    <property type="entry name" value="RIBOSOMAL PROTEIN S12 METHYLTHIOTRANSFERASE ACCESSORY FACTOR YCAO"/>
    <property type="match status" value="1"/>
</dbReference>
<dbReference type="EMBL" id="JACHJT010000001">
    <property type="protein sequence ID" value="MBB4931772.1"/>
    <property type="molecule type" value="Genomic_DNA"/>
</dbReference>
<dbReference type="Proteomes" id="UP000523007">
    <property type="component" value="Unassembled WGS sequence"/>
</dbReference>
<protein>
    <submittedName>
        <fullName evidence="2">Ribosomal protein S12 methylthiotransferase accessory factor</fullName>
    </submittedName>
</protein>
<dbReference type="GO" id="GO:0005840">
    <property type="term" value="C:ribosome"/>
    <property type="evidence" value="ECO:0007669"/>
    <property type="project" value="UniProtKB-KW"/>
</dbReference>
<feature type="domain" description="YcaO" evidence="1">
    <location>
        <begin position="258"/>
        <end position="647"/>
    </location>
</feature>
<name>A0A7W7RGY0_9ACTN</name>
<dbReference type="GO" id="GO:0016740">
    <property type="term" value="F:transferase activity"/>
    <property type="evidence" value="ECO:0007669"/>
    <property type="project" value="UniProtKB-KW"/>
</dbReference>
<proteinExistence type="predicted"/>
<keyword evidence="3" id="KW-1185">Reference proteome</keyword>
<dbReference type="InterPro" id="IPR022291">
    <property type="entry name" value="Bacteriocin_synth_cyclodeHase"/>
</dbReference>
<dbReference type="NCBIfam" id="TIGR03882">
    <property type="entry name" value="cyclo_dehyd_2"/>
    <property type="match status" value="1"/>
</dbReference>
<evidence type="ECO:0000259" key="1">
    <source>
        <dbReference type="PROSITE" id="PS51664"/>
    </source>
</evidence>
<dbReference type="Pfam" id="PF02624">
    <property type="entry name" value="YcaO"/>
    <property type="match status" value="1"/>
</dbReference>
<comment type="caution">
    <text evidence="2">The sequence shown here is derived from an EMBL/GenBank/DDBJ whole genome shotgun (WGS) entry which is preliminary data.</text>
</comment>
<dbReference type="NCBIfam" id="TIGR03604">
    <property type="entry name" value="TOMM_cyclo_SagD"/>
    <property type="match status" value="1"/>
</dbReference>
<dbReference type="RefSeq" id="WP_184578463.1">
    <property type="nucleotide sequence ID" value="NZ_JACHJT010000001.1"/>
</dbReference>
<dbReference type="PANTHER" id="PTHR37809">
    <property type="entry name" value="RIBOSOMAL PROTEIN S12 METHYLTHIOTRANSFERASE ACCESSORY FACTOR YCAO"/>
    <property type="match status" value="1"/>
</dbReference>
<dbReference type="AlphaFoldDB" id="A0A7W7RGY0"/>
<keyword evidence="2" id="KW-0808">Transferase</keyword>
<dbReference type="InterPro" id="IPR027624">
    <property type="entry name" value="TOMM_cyclo_SagD"/>
</dbReference>
<organism evidence="2 3">
    <name type="scientific">Lipingzhangella halophila</name>
    <dbReference type="NCBI Taxonomy" id="1783352"/>
    <lineage>
        <taxon>Bacteria</taxon>
        <taxon>Bacillati</taxon>
        <taxon>Actinomycetota</taxon>
        <taxon>Actinomycetes</taxon>
        <taxon>Streptosporangiales</taxon>
        <taxon>Nocardiopsidaceae</taxon>
        <taxon>Lipingzhangella</taxon>
    </lineage>
</organism>
<dbReference type="Gene3D" id="3.30.1330.230">
    <property type="match status" value="1"/>
</dbReference>
<keyword evidence="2" id="KW-0687">Ribonucleoprotein</keyword>
<evidence type="ECO:0000313" key="3">
    <source>
        <dbReference type="Proteomes" id="UP000523007"/>
    </source>
</evidence>
<accession>A0A7W7RGY0</accession>
<evidence type="ECO:0000313" key="2">
    <source>
        <dbReference type="EMBL" id="MBB4931772.1"/>
    </source>
</evidence>
<dbReference type="PROSITE" id="PS51664">
    <property type="entry name" value="YCAO"/>
    <property type="match status" value="1"/>
</dbReference>
<dbReference type="Gene3D" id="3.30.160.660">
    <property type="match status" value="1"/>
</dbReference>
<sequence length="647" mass="71204">MSTAAEPATPLEESRRRVERYLTGRGGDSGGVAPLVRVLGERDLVYAAPEPPAAGLVIPVQLYDHAAIVGPLGPADGSRAPCFHCVAMRWQKLRQDLRRDVLELRGERMGAVAPMPHLTPFALEELYQLVRALAEPEGRSAERTRHGFRYVYELQLDTLHLRRHPIVADSTCPVCGPAGDDTRPAFPGLSSRMKPDPDSDRVRSVHEHDLALDAIANPACGMLGKRADAKLSTTTTATVSGHLAVRGNPRLLNFFWNGHADSYADSTLLAACEGLERYSGLIRGGTATAVVDSHANLSAPSVDPLVSGVHSDEFYATAPAHFTRYTPDLSIPWVWGHSLRDDQPVLVPEQCVYYLLSRNYPNFAQESSNGCASGGCLEEAILHGALEVIERDAFLLAWFGGAALPQIDPATVRDPATRALIDRMWLLGYDIHLLDTRIDLPFPVVTAMARRRPGGDGLGARCLSAAASFDPEEAVKSAVREVATYIADFPDRTARKRERLEPMTRDYSRVVDIYDHPALYGLPEMAGHTDMLLGGGERSAMSEVFGEWEHHIRPRTPDLTDDVRFCRDRLAEAGFDMVVVDQTSPEQAAFGTRTAAVTVPGMLPIDFGWDKQRAPYMPRMRTAFRRAGWRETDLDPSELHLVPHPFM</sequence>
<dbReference type="Gene3D" id="3.40.50.720">
    <property type="entry name" value="NAD(P)-binding Rossmann-like Domain"/>
    <property type="match status" value="1"/>
</dbReference>
<gene>
    <name evidence="2" type="ORF">F4561_002592</name>
</gene>
<dbReference type="Gene3D" id="3.30.40.250">
    <property type="match status" value="1"/>
</dbReference>
<dbReference type="InterPro" id="IPR003776">
    <property type="entry name" value="YcaO-like_dom"/>
</dbReference>
<reference evidence="2 3" key="1">
    <citation type="submission" date="2020-08" db="EMBL/GenBank/DDBJ databases">
        <title>Sequencing the genomes of 1000 actinobacteria strains.</title>
        <authorList>
            <person name="Klenk H.-P."/>
        </authorList>
    </citation>
    <scope>NUCLEOTIDE SEQUENCE [LARGE SCALE GENOMIC DNA]</scope>
    <source>
        <strain evidence="2 3">DSM 102030</strain>
    </source>
</reference>
<keyword evidence="2" id="KW-0689">Ribosomal protein</keyword>